<dbReference type="NCBIfam" id="TIGR02727">
    <property type="entry name" value="MTHFS_bact"/>
    <property type="match status" value="1"/>
</dbReference>
<keyword evidence="5" id="KW-0460">Magnesium</keyword>
<reference evidence="6 7" key="1">
    <citation type="submission" date="2017-09" db="EMBL/GenBank/DDBJ databases">
        <authorList>
            <person name="Ehlers B."/>
            <person name="Leendertz F.H."/>
        </authorList>
    </citation>
    <scope>NUCLEOTIDE SEQUENCE [LARGE SCALE GENOMIC DNA]</scope>
    <source>
        <strain evidence="6 7">DSM 18289</strain>
    </source>
</reference>
<feature type="binding site" evidence="4">
    <location>
        <begin position="10"/>
        <end position="14"/>
    </location>
    <ligand>
        <name>ATP</name>
        <dbReference type="ChEBI" id="CHEBI:30616"/>
    </ligand>
</feature>
<dbReference type="RefSeq" id="WP_097155466.1">
    <property type="nucleotide sequence ID" value="NZ_OBEL01000006.1"/>
</dbReference>
<evidence type="ECO:0000313" key="6">
    <source>
        <dbReference type="EMBL" id="SNZ21109.1"/>
    </source>
</evidence>
<evidence type="ECO:0000256" key="3">
    <source>
        <dbReference type="ARBA" id="ARBA00022840"/>
    </source>
</evidence>
<dbReference type="InterPro" id="IPR002698">
    <property type="entry name" value="FTHF_cligase"/>
</dbReference>
<accession>A0A285PHB0</accession>
<comment type="catalytic activity">
    <reaction evidence="5">
        <text>(6S)-5-formyl-5,6,7,8-tetrahydrofolate + ATP = (6R)-5,10-methenyltetrahydrofolate + ADP + phosphate</text>
        <dbReference type="Rhea" id="RHEA:10488"/>
        <dbReference type="ChEBI" id="CHEBI:30616"/>
        <dbReference type="ChEBI" id="CHEBI:43474"/>
        <dbReference type="ChEBI" id="CHEBI:57455"/>
        <dbReference type="ChEBI" id="CHEBI:57457"/>
        <dbReference type="ChEBI" id="CHEBI:456216"/>
        <dbReference type="EC" id="6.3.3.2"/>
    </reaction>
</comment>
<dbReference type="Proteomes" id="UP000219439">
    <property type="component" value="Unassembled WGS sequence"/>
</dbReference>
<dbReference type="OrthoDB" id="9801938at2"/>
<keyword evidence="3 4" id="KW-0067">ATP-binding</keyword>
<dbReference type="PIRSF" id="PIRSF006806">
    <property type="entry name" value="FTHF_cligase"/>
    <property type="match status" value="1"/>
</dbReference>
<dbReference type="EMBL" id="OBEL01000006">
    <property type="protein sequence ID" value="SNZ21109.1"/>
    <property type="molecule type" value="Genomic_DNA"/>
</dbReference>
<dbReference type="Pfam" id="PF01812">
    <property type="entry name" value="5-FTHF_cyc-lig"/>
    <property type="match status" value="1"/>
</dbReference>
<dbReference type="PANTHER" id="PTHR23407:SF1">
    <property type="entry name" value="5-FORMYLTETRAHYDROFOLATE CYCLO-LIGASE"/>
    <property type="match status" value="1"/>
</dbReference>
<proteinExistence type="inferred from homology"/>
<feature type="binding site" evidence="4">
    <location>
        <position position="64"/>
    </location>
    <ligand>
        <name>substrate</name>
    </ligand>
</feature>
<name>A0A285PHB0_9HYPH</name>
<keyword evidence="7" id="KW-1185">Reference proteome</keyword>
<dbReference type="GO" id="GO:0035999">
    <property type="term" value="P:tetrahydrofolate interconversion"/>
    <property type="evidence" value="ECO:0007669"/>
    <property type="project" value="TreeGrafter"/>
</dbReference>
<dbReference type="Gene3D" id="3.40.50.10420">
    <property type="entry name" value="NagB/RpiA/CoA transferase-like"/>
    <property type="match status" value="1"/>
</dbReference>
<dbReference type="SUPFAM" id="SSF100950">
    <property type="entry name" value="NagB/RpiA/CoA transferase-like"/>
    <property type="match status" value="1"/>
</dbReference>
<dbReference type="GO" id="GO:0005524">
    <property type="term" value="F:ATP binding"/>
    <property type="evidence" value="ECO:0007669"/>
    <property type="project" value="UniProtKB-KW"/>
</dbReference>
<dbReference type="PANTHER" id="PTHR23407">
    <property type="entry name" value="ATPASE INHIBITOR/5-FORMYLTETRAHYDROFOLATE CYCLO-LIGASE"/>
    <property type="match status" value="1"/>
</dbReference>
<dbReference type="AlphaFoldDB" id="A0A285PHB0"/>
<protein>
    <recommendedName>
        <fullName evidence="5">5-formyltetrahydrofolate cyclo-ligase</fullName>
        <ecNumber evidence="5">6.3.3.2</ecNumber>
    </recommendedName>
</protein>
<evidence type="ECO:0000256" key="4">
    <source>
        <dbReference type="PIRSR" id="PIRSR006806-1"/>
    </source>
</evidence>
<organism evidence="6 7">
    <name type="scientific">Cohaesibacter gelatinilyticus</name>
    <dbReference type="NCBI Taxonomy" id="372072"/>
    <lineage>
        <taxon>Bacteria</taxon>
        <taxon>Pseudomonadati</taxon>
        <taxon>Pseudomonadota</taxon>
        <taxon>Alphaproteobacteria</taxon>
        <taxon>Hyphomicrobiales</taxon>
        <taxon>Cohaesibacteraceae</taxon>
    </lineage>
</organism>
<sequence>MDDAQLSEQKQQMRRKVLSMRDSIPAEDREAFSHQASNHLLSHLASIEFKPSGTIGVFWPIRSEIDCLLPVASLRAQSYQLALPVVVSETAMEFRFWQEGDQLEPAGYGSMGPAQEAMSVTPDCLIMPLSLFDLSRQRAGYGGGFYDRYISASEQTGARPLLIGLAYAMQEVDRVPVGRYDQALDWIVTDQGVI</sequence>
<dbReference type="InterPro" id="IPR024185">
    <property type="entry name" value="FTHF_cligase-like_sf"/>
</dbReference>
<keyword evidence="2 4" id="KW-0547">Nucleotide-binding</keyword>
<evidence type="ECO:0000256" key="1">
    <source>
        <dbReference type="ARBA" id="ARBA00010638"/>
    </source>
</evidence>
<dbReference type="GO" id="GO:0009396">
    <property type="term" value="P:folic acid-containing compound biosynthetic process"/>
    <property type="evidence" value="ECO:0007669"/>
    <property type="project" value="TreeGrafter"/>
</dbReference>
<gene>
    <name evidence="6" type="ORF">SAMN06265368_4225</name>
</gene>
<keyword evidence="5" id="KW-0479">Metal-binding</keyword>
<comment type="cofactor">
    <cofactor evidence="5">
        <name>Mg(2+)</name>
        <dbReference type="ChEBI" id="CHEBI:18420"/>
    </cofactor>
</comment>
<dbReference type="EC" id="6.3.3.2" evidence="5"/>
<comment type="similarity">
    <text evidence="1 5">Belongs to the 5-formyltetrahydrofolate cyclo-ligase family.</text>
</comment>
<dbReference type="GO" id="GO:0030272">
    <property type="term" value="F:5-formyltetrahydrofolate cyclo-ligase activity"/>
    <property type="evidence" value="ECO:0007669"/>
    <property type="project" value="UniProtKB-EC"/>
</dbReference>
<evidence type="ECO:0000313" key="7">
    <source>
        <dbReference type="Proteomes" id="UP000219439"/>
    </source>
</evidence>
<dbReference type="InterPro" id="IPR037171">
    <property type="entry name" value="NagB/RpiA_transferase-like"/>
</dbReference>
<evidence type="ECO:0000256" key="2">
    <source>
        <dbReference type="ARBA" id="ARBA00022741"/>
    </source>
</evidence>
<keyword evidence="6" id="KW-0436">Ligase</keyword>
<feature type="binding site" evidence="4">
    <location>
        <begin position="138"/>
        <end position="146"/>
    </location>
    <ligand>
        <name>ATP</name>
        <dbReference type="ChEBI" id="CHEBI:30616"/>
    </ligand>
</feature>
<dbReference type="GO" id="GO:0046872">
    <property type="term" value="F:metal ion binding"/>
    <property type="evidence" value="ECO:0007669"/>
    <property type="project" value="UniProtKB-KW"/>
</dbReference>
<evidence type="ECO:0000256" key="5">
    <source>
        <dbReference type="RuleBase" id="RU361279"/>
    </source>
</evidence>